<evidence type="ECO:0000313" key="3">
    <source>
        <dbReference type="EMBL" id="KAK1878749.1"/>
    </source>
</evidence>
<dbReference type="GO" id="GO:0004177">
    <property type="term" value="F:aminopeptidase activity"/>
    <property type="evidence" value="ECO:0007669"/>
    <property type="project" value="UniProtKB-KW"/>
</dbReference>
<organism evidence="3 4">
    <name type="scientific">Dissostichus eleginoides</name>
    <name type="common">Patagonian toothfish</name>
    <name type="synonym">Dissostichus amissus</name>
    <dbReference type="NCBI Taxonomy" id="100907"/>
    <lineage>
        <taxon>Eukaryota</taxon>
        <taxon>Metazoa</taxon>
        <taxon>Chordata</taxon>
        <taxon>Craniata</taxon>
        <taxon>Vertebrata</taxon>
        <taxon>Euteleostomi</taxon>
        <taxon>Actinopterygii</taxon>
        <taxon>Neopterygii</taxon>
        <taxon>Teleostei</taxon>
        <taxon>Neoteleostei</taxon>
        <taxon>Acanthomorphata</taxon>
        <taxon>Eupercaria</taxon>
        <taxon>Perciformes</taxon>
        <taxon>Notothenioidei</taxon>
        <taxon>Nototheniidae</taxon>
        <taxon>Dissostichus</taxon>
    </lineage>
</organism>
<feature type="transmembrane region" description="Helical" evidence="1">
    <location>
        <begin position="79"/>
        <end position="98"/>
    </location>
</feature>
<evidence type="ECO:0000313" key="4">
    <source>
        <dbReference type="Proteomes" id="UP001228049"/>
    </source>
</evidence>
<dbReference type="AlphaFoldDB" id="A0AAD9EUF8"/>
<keyword evidence="1" id="KW-0472">Membrane</keyword>
<feature type="non-terminal residue" evidence="3">
    <location>
        <position position="259"/>
    </location>
</feature>
<dbReference type="PANTHER" id="PTHR11731:SF201">
    <property type="entry name" value="DIPEPTIDYL AMINOPEPTIDASE-LIKE PROTEIN 6 ISOFORM X1-RELATED"/>
    <property type="match status" value="1"/>
</dbReference>
<evidence type="ECO:0000256" key="1">
    <source>
        <dbReference type="SAM" id="Phobius"/>
    </source>
</evidence>
<proteinExistence type="predicted"/>
<dbReference type="Proteomes" id="UP001228049">
    <property type="component" value="Unassembled WGS sequence"/>
</dbReference>
<keyword evidence="3" id="KW-0645">Protease</keyword>
<keyword evidence="3" id="KW-0031">Aminopeptidase</keyword>
<dbReference type="InterPro" id="IPR002469">
    <property type="entry name" value="Peptidase_S9B_N"/>
</dbReference>
<comment type="caution">
    <text evidence="3">The sequence shown here is derived from an EMBL/GenBank/DDBJ whole genome shotgun (WGS) entry which is preliminary data.</text>
</comment>
<dbReference type="PANTHER" id="PTHR11731">
    <property type="entry name" value="PROTEASE FAMILY S9B,C DIPEPTIDYL-PEPTIDASE IV-RELATED"/>
    <property type="match status" value="1"/>
</dbReference>
<dbReference type="GO" id="GO:0006508">
    <property type="term" value="P:proteolysis"/>
    <property type="evidence" value="ECO:0007669"/>
    <property type="project" value="InterPro"/>
</dbReference>
<evidence type="ECO:0000259" key="2">
    <source>
        <dbReference type="Pfam" id="PF00930"/>
    </source>
</evidence>
<feature type="domain" description="Dipeptidylpeptidase IV N-terminal" evidence="2">
    <location>
        <begin position="200"/>
        <end position="259"/>
    </location>
</feature>
<dbReference type="Gene3D" id="2.140.10.30">
    <property type="entry name" value="Dipeptidylpeptidase IV, N-terminal domain"/>
    <property type="match status" value="1"/>
</dbReference>
<dbReference type="GO" id="GO:0015459">
    <property type="term" value="F:potassium channel regulator activity"/>
    <property type="evidence" value="ECO:0007669"/>
    <property type="project" value="TreeGrafter"/>
</dbReference>
<reference evidence="3" key="1">
    <citation type="submission" date="2023-04" db="EMBL/GenBank/DDBJ databases">
        <title>Chromosome-level genome of Chaenocephalus aceratus.</title>
        <authorList>
            <person name="Park H."/>
        </authorList>
    </citation>
    <scope>NUCLEOTIDE SEQUENCE</scope>
    <source>
        <strain evidence="3">DE</strain>
        <tissue evidence="3">Muscle</tissue>
    </source>
</reference>
<keyword evidence="3" id="KW-0378">Hydrolase</keyword>
<dbReference type="Pfam" id="PF00930">
    <property type="entry name" value="DPPIV_N"/>
    <property type="match status" value="1"/>
</dbReference>
<dbReference type="SUPFAM" id="SSF82171">
    <property type="entry name" value="DPP6 N-terminal domain-like"/>
    <property type="match status" value="1"/>
</dbReference>
<gene>
    <name evidence="3" type="ORF">KUDE01_026874</name>
</gene>
<dbReference type="GO" id="GO:0008076">
    <property type="term" value="C:voltage-gated potassium channel complex"/>
    <property type="evidence" value="ECO:0007669"/>
    <property type="project" value="TreeGrafter"/>
</dbReference>
<keyword evidence="1" id="KW-0812">Transmembrane</keyword>
<protein>
    <submittedName>
        <fullName evidence="3">Dipeptidyl aminopeptidase-like protein 6</fullName>
    </submittedName>
</protein>
<dbReference type="GO" id="GO:1901379">
    <property type="term" value="P:regulation of potassium ion transmembrane transport"/>
    <property type="evidence" value="ECO:0007669"/>
    <property type="project" value="TreeGrafter"/>
</dbReference>
<sequence length="259" mass="29161">MASLYQRFTGKINTANSFPHPPEASHLLGGQVADEENAAKTPQPLGDGRPYIQYRKKSSKEDEDDLVGSAPPQRNWKGIAIALLVILIICSLIVTSLSCQLQISFGVLLMEGMVPPLLKNKAGRCEDDSLALKKKVTIEDVFGPDLQIHDPDARWLSDNELLYRTREGDVVKLNVHTEERTVVVLNQLFDRSRAARYQVSPDMQHVLFAFEVKPIYQHSYLAKYIIYSLVTQETWPLKPPEVHEAVLQFAGWGPRGEQL</sequence>
<accession>A0AAD9EUF8</accession>
<name>A0AAD9EUF8_DISEL</name>
<keyword evidence="1" id="KW-1133">Transmembrane helix</keyword>
<dbReference type="InterPro" id="IPR050278">
    <property type="entry name" value="Serine_Prot_S9B/DPPIV"/>
</dbReference>
<keyword evidence="4" id="KW-1185">Reference proteome</keyword>
<dbReference type="EMBL" id="JASDAP010000026">
    <property type="protein sequence ID" value="KAK1878749.1"/>
    <property type="molecule type" value="Genomic_DNA"/>
</dbReference>